<feature type="transmembrane region" description="Helical" evidence="9">
    <location>
        <begin position="17"/>
        <end position="35"/>
    </location>
</feature>
<dbReference type="Proteomes" id="UP000181728">
    <property type="component" value="Unassembled WGS sequence"/>
</dbReference>
<dbReference type="Proteomes" id="UP001281024">
    <property type="component" value="Unassembled WGS sequence"/>
</dbReference>
<feature type="transmembrane region" description="Helical" evidence="9">
    <location>
        <begin position="176"/>
        <end position="194"/>
    </location>
</feature>
<dbReference type="EMBL" id="WERV01000001">
    <property type="protein sequence ID" value="MDV7714181.1"/>
    <property type="molecule type" value="Genomic_DNA"/>
</dbReference>
<reference evidence="11" key="2">
    <citation type="submission" date="2019-10" db="EMBL/GenBank/DDBJ databases">
        <title>Malate fermentation in French cider.</title>
        <authorList>
            <person name="Cousin F.J."/>
            <person name="Medina Fernandez S."/>
            <person name="Misery B."/>
            <person name="Laplace J.-M."/>
            <person name="Cretenet M."/>
        </authorList>
    </citation>
    <scope>NUCLEOTIDE SEQUENCE</scope>
    <source>
        <strain evidence="11">UCMA15129</strain>
    </source>
</reference>
<evidence type="ECO:0000256" key="5">
    <source>
        <dbReference type="ARBA" id="ARBA00022692"/>
    </source>
</evidence>
<evidence type="ECO:0000256" key="2">
    <source>
        <dbReference type="ARBA" id="ARBA00006683"/>
    </source>
</evidence>
<reference evidence="12 13" key="1">
    <citation type="journal article" date="2016" name="BMC Genomics">
        <title>Consensus pan-genome assembly of the specialised wine bacterium Oenococcus oeni.</title>
        <authorList>
            <person name="Sternes P.R."/>
            <person name="Borneman A.R."/>
        </authorList>
    </citation>
    <scope>NUCLEOTIDE SEQUENCE [LARGE SCALE GENOMIC DNA]</scope>
    <source>
        <strain evidence="12 13">AWRIB661</strain>
    </source>
</reference>
<keyword evidence="6 9" id="KW-1133">Transmembrane helix</keyword>
<evidence type="ECO:0000256" key="3">
    <source>
        <dbReference type="ARBA" id="ARBA00020739"/>
    </source>
</evidence>
<protein>
    <recommendedName>
        <fullName evidence="3">Capsular polysaccharide biosynthesis protein CpsC</fullName>
    </recommendedName>
</protein>
<evidence type="ECO:0000313" key="11">
    <source>
        <dbReference type="EMBL" id="MDV7714181.1"/>
    </source>
</evidence>
<dbReference type="Pfam" id="PF02706">
    <property type="entry name" value="Wzz"/>
    <property type="match status" value="1"/>
</dbReference>
<evidence type="ECO:0000256" key="8">
    <source>
        <dbReference type="ARBA" id="ARBA00045736"/>
    </source>
</evidence>
<evidence type="ECO:0000259" key="10">
    <source>
        <dbReference type="Pfam" id="PF02706"/>
    </source>
</evidence>
<keyword evidence="4" id="KW-1003">Cell membrane</keyword>
<feature type="domain" description="Polysaccharide chain length determinant N-terminal" evidence="10">
    <location>
        <begin position="5"/>
        <end position="98"/>
    </location>
</feature>
<keyword evidence="7 9" id="KW-0472">Membrane</keyword>
<keyword evidence="5 9" id="KW-0812">Transmembrane</keyword>
<comment type="function">
    <text evidence="8">Required for CpsD phosphorylation. Involved in the regulation of capsular polysaccharide biosynthesis. May be part of a complex that directs the coordinated polymerization and export to the cell surface of the capsular polysaccharide.</text>
</comment>
<name>A0A483BUY3_OENOE</name>
<evidence type="ECO:0000256" key="9">
    <source>
        <dbReference type="SAM" id="Phobius"/>
    </source>
</evidence>
<dbReference type="PANTHER" id="PTHR32309:SF31">
    <property type="entry name" value="CAPSULAR EXOPOLYSACCHARIDE FAMILY"/>
    <property type="match status" value="1"/>
</dbReference>
<evidence type="ECO:0000313" key="13">
    <source>
        <dbReference type="Proteomes" id="UP000181728"/>
    </source>
</evidence>
<evidence type="ECO:0000256" key="6">
    <source>
        <dbReference type="ARBA" id="ARBA00022989"/>
    </source>
</evidence>
<gene>
    <name evidence="12" type="ORF">ATX59_08635</name>
    <name evidence="11" type="ORF">GA838_00075</name>
</gene>
<dbReference type="RefSeq" id="WP_071419468.1">
    <property type="nucleotide sequence ID" value="NZ_MLKQ01000224.1"/>
</dbReference>
<evidence type="ECO:0000313" key="14">
    <source>
        <dbReference type="Proteomes" id="UP001281024"/>
    </source>
</evidence>
<dbReference type="PANTHER" id="PTHR32309">
    <property type="entry name" value="TYROSINE-PROTEIN KINASE"/>
    <property type="match status" value="1"/>
</dbReference>
<evidence type="ECO:0000256" key="7">
    <source>
        <dbReference type="ARBA" id="ARBA00023136"/>
    </source>
</evidence>
<sequence>MKTYSLLDLLKLIISKWWIWVITAIAFAFVGFGFAKITHFKTYQATSTLTVAHNYSKISQADKQNNGQDAFDLTQSDILLQNSIKSLIKDSAITDNAKKKIDFSSNDINVNSPDNSVLIKISATAGKAKKAVKISNALSKSTKKILPKILPAAGKVIIAQKAVETIESTGPSAKKYALIGAIFGLVLSGVVLLWNDIKDKLR</sequence>
<accession>A0A483BUY3</accession>
<evidence type="ECO:0000256" key="4">
    <source>
        <dbReference type="ARBA" id="ARBA00022475"/>
    </source>
</evidence>
<dbReference type="EMBL" id="MLOK01000056">
    <property type="protein sequence ID" value="OIM20487.1"/>
    <property type="molecule type" value="Genomic_DNA"/>
</dbReference>
<dbReference type="GO" id="GO:0005886">
    <property type="term" value="C:plasma membrane"/>
    <property type="evidence" value="ECO:0007669"/>
    <property type="project" value="UniProtKB-SubCell"/>
</dbReference>
<evidence type="ECO:0000256" key="1">
    <source>
        <dbReference type="ARBA" id="ARBA00004651"/>
    </source>
</evidence>
<comment type="subcellular location">
    <subcellularLocation>
        <location evidence="1">Cell membrane</location>
        <topology evidence="1">Multi-pass membrane protein</topology>
    </subcellularLocation>
</comment>
<organism evidence="11 14">
    <name type="scientific">Oenococcus oeni</name>
    <name type="common">Leuconostoc oenos</name>
    <dbReference type="NCBI Taxonomy" id="1247"/>
    <lineage>
        <taxon>Bacteria</taxon>
        <taxon>Bacillati</taxon>
        <taxon>Bacillota</taxon>
        <taxon>Bacilli</taxon>
        <taxon>Lactobacillales</taxon>
        <taxon>Lactobacillaceae</taxon>
        <taxon>Oenococcus</taxon>
    </lineage>
</organism>
<comment type="caution">
    <text evidence="11">The sequence shown here is derived from an EMBL/GenBank/DDBJ whole genome shotgun (WGS) entry which is preliminary data.</text>
</comment>
<dbReference type="InterPro" id="IPR050445">
    <property type="entry name" value="Bact_polysacc_biosynth/exp"/>
</dbReference>
<evidence type="ECO:0000313" key="12">
    <source>
        <dbReference type="EMBL" id="OIM20487.1"/>
    </source>
</evidence>
<proteinExistence type="inferred from homology"/>
<dbReference type="AlphaFoldDB" id="A0A483BUY3"/>
<comment type="similarity">
    <text evidence="2">Belongs to the CpsC/CapA family.</text>
</comment>
<dbReference type="InterPro" id="IPR003856">
    <property type="entry name" value="LPS_length_determ_N"/>
</dbReference>